<dbReference type="Proteomes" id="UP000095192">
    <property type="component" value="Unassembled WGS sequence"/>
</dbReference>
<accession>A0A1D3DAK4</accession>
<feature type="compositionally biased region" description="Polar residues" evidence="5">
    <location>
        <begin position="832"/>
        <end position="854"/>
    </location>
</feature>
<dbReference type="InParanoid" id="A0A1D3DAK4"/>
<gene>
    <name evidence="8" type="ORF">cyc_05868</name>
</gene>
<feature type="compositionally biased region" description="Polar residues" evidence="5">
    <location>
        <begin position="590"/>
        <end position="610"/>
    </location>
</feature>
<dbReference type="Gene3D" id="2.70.150.10">
    <property type="entry name" value="Calcium-transporting ATPase, cytoplasmic transduction domain A"/>
    <property type="match status" value="1"/>
</dbReference>
<evidence type="ECO:0000313" key="8">
    <source>
        <dbReference type="EMBL" id="OEH80474.1"/>
    </source>
</evidence>
<dbReference type="EMBL" id="JROU02000064">
    <property type="protein sequence ID" value="OEH80474.1"/>
    <property type="molecule type" value="Genomic_DNA"/>
</dbReference>
<dbReference type="PANTHER" id="PTHR24092">
    <property type="entry name" value="PROBABLE PHOSPHOLIPID-TRANSPORTING ATPASE"/>
    <property type="match status" value="1"/>
</dbReference>
<dbReference type="InterPro" id="IPR032631">
    <property type="entry name" value="P-type_ATPase_N"/>
</dbReference>
<dbReference type="GO" id="GO:0045332">
    <property type="term" value="P:phospholipid translocation"/>
    <property type="evidence" value="ECO:0007669"/>
    <property type="project" value="TreeGrafter"/>
</dbReference>
<proteinExistence type="predicted"/>
<feature type="domain" description="P-type ATPase N-terminal" evidence="7">
    <location>
        <begin position="171"/>
        <end position="231"/>
    </location>
</feature>
<feature type="region of interest" description="Disordered" evidence="5">
    <location>
        <begin position="579"/>
        <end position="610"/>
    </location>
</feature>
<evidence type="ECO:0000256" key="3">
    <source>
        <dbReference type="ARBA" id="ARBA00022989"/>
    </source>
</evidence>
<reference evidence="8 9" key="1">
    <citation type="journal article" date="2016" name="BMC Genomics">
        <title>Comparative genomics reveals Cyclospora cayetanensis possesses coccidia-like metabolism and invasion components but unique surface antigens.</title>
        <authorList>
            <person name="Liu S."/>
            <person name="Wang L."/>
            <person name="Zheng H."/>
            <person name="Xu Z."/>
            <person name="Roellig D.M."/>
            <person name="Li N."/>
            <person name="Frace M.A."/>
            <person name="Tang K."/>
            <person name="Arrowood M.J."/>
            <person name="Moss D.M."/>
            <person name="Zhang L."/>
            <person name="Feng Y."/>
            <person name="Xiao L."/>
        </authorList>
    </citation>
    <scope>NUCLEOTIDE SEQUENCE [LARGE SCALE GENOMIC DNA]</scope>
    <source>
        <strain evidence="8 9">CHN_HEN01</strain>
    </source>
</reference>
<dbReference type="InterPro" id="IPR018303">
    <property type="entry name" value="ATPase_P-typ_P_site"/>
</dbReference>
<feature type="compositionally biased region" description="Basic residues" evidence="5">
    <location>
        <begin position="51"/>
        <end position="69"/>
    </location>
</feature>
<comment type="subcellular location">
    <subcellularLocation>
        <location evidence="1">Membrane</location>
    </subcellularLocation>
</comment>
<comment type="caution">
    <text evidence="8">The sequence shown here is derived from an EMBL/GenBank/DDBJ whole genome shotgun (WGS) entry which is preliminary data.</text>
</comment>
<evidence type="ECO:0000256" key="2">
    <source>
        <dbReference type="ARBA" id="ARBA00022692"/>
    </source>
</evidence>
<keyword evidence="4 6" id="KW-0472">Membrane</keyword>
<feature type="region of interest" description="Disordered" evidence="5">
    <location>
        <begin position="551"/>
        <end position="570"/>
    </location>
</feature>
<feature type="region of interest" description="Disordered" evidence="5">
    <location>
        <begin position="762"/>
        <end position="854"/>
    </location>
</feature>
<feature type="region of interest" description="Disordered" evidence="5">
    <location>
        <begin position="1"/>
        <end position="124"/>
    </location>
</feature>
<feature type="compositionally biased region" description="Polar residues" evidence="5">
    <location>
        <begin position="803"/>
        <end position="822"/>
    </location>
</feature>
<dbReference type="SUPFAM" id="SSF81653">
    <property type="entry name" value="Calcium ATPase, transduction domain A"/>
    <property type="match status" value="1"/>
</dbReference>
<dbReference type="SUPFAM" id="SSF81665">
    <property type="entry name" value="Calcium ATPase, transmembrane domain M"/>
    <property type="match status" value="1"/>
</dbReference>
<evidence type="ECO:0000259" key="7">
    <source>
        <dbReference type="Pfam" id="PF16209"/>
    </source>
</evidence>
<name>A0A1D3DAK4_9EIME</name>
<evidence type="ECO:0000256" key="6">
    <source>
        <dbReference type="SAM" id="Phobius"/>
    </source>
</evidence>
<feature type="compositionally biased region" description="Basic and acidic residues" evidence="5">
    <location>
        <begin position="944"/>
        <end position="954"/>
    </location>
</feature>
<feature type="transmembrane region" description="Helical" evidence="6">
    <location>
        <begin position="431"/>
        <end position="451"/>
    </location>
</feature>
<organism evidence="8 9">
    <name type="scientific">Cyclospora cayetanensis</name>
    <dbReference type="NCBI Taxonomy" id="88456"/>
    <lineage>
        <taxon>Eukaryota</taxon>
        <taxon>Sar</taxon>
        <taxon>Alveolata</taxon>
        <taxon>Apicomplexa</taxon>
        <taxon>Conoidasida</taxon>
        <taxon>Coccidia</taxon>
        <taxon>Eucoccidiorida</taxon>
        <taxon>Eimeriorina</taxon>
        <taxon>Eimeriidae</taxon>
        <taxon>Cyclospora</taxon>
    </lineage>
</organism>
<dbReference type="Pfam" id="PF16209">
    <property type="entry name" value="PhoLip_ATPase_N"/>
    <property type="match status" value="1"/>
</dbReference>
<dbReference type="InterPro" id="IPR008250">
    <property type="entry name" value="ATPase_P-typ_transduc_dom_A_sf"/>
</dbReference>
<feature type="region of interest" description="Disordered" evidence="5">
    <location>
        <begin position="937"/>
        <end position="968"/>
    </location>
</feature>
<feature type="compositionally biased region" description="Polar residues" evidence="5">
    <location>
        <begin position="955"/>
        <end position="968"/>
    </location>
</feature>
<feature type="compositionally biased region" description="Basic residues" evidence="5">
    <location>
        <begin position="100"/>
        <end position="109"/>
    </location>
</feature>
<evidence type="ECO:0000313" key="9">
    <source>
        <dbReference type="Proteomes" id="UP000095192"/>
    </source>
</evidence>
<dbReference type="PROSITE" id="PS00154">
    <property type="entry name" value="ATPASE_E1_E2"/>
    <property type="match status" value="1"/>
</dbReference>
<keyword evidence="2 6" id="KW-0812">Transmembrane</keyword>
<evidence type="ECO:0000256" key="4">
    <source>
        <dbReference type="ARBA" id="ARBA00023136"/>
    </source>
</evidence>
<protein>
    <submittedName>
        <fullName evidence="8">Guanylyl cyclase</fullName>
    </submittedName>
</protein>
<dbReference type="VEuPathDB" id="ToxoDB:LOC34622157"/>
<dbReference type="GO" id="GO:0140326">
    <property type="term" value="F:ATPase-coupled intramembrane lipid transporter activity"/>
    <property type="evidence" value="ECO:0007669"/>
    <property type="project" value="TreeGrafter"/>
</dbReference>
<dbReference type="PANTHER" id="PTHR24092:SF175">
    <property type="entry name" value="PHOSPHOLIPID-TRANSPORTING ATPASE"/>
    <property type="match status" value="1"/>
</dbReference>
<dbReference type="GO" id="GO:0005886">
    <property type="term" value="C:plasma membrane"/>
    <property type="evidence" value="ECO:0007669"/>
    <property type="project" value="TreeGrafter"/>
</dbReference>
<evidence type="ECO:0000256" key="5">
    <source>
        <dbReference type="SAM" id="MobiDB-lite"/>
    </source>
</evidence>
<keyword evidence="9" id="KW-1185">Reference proteome</keyword>
<evidence type="ECO:0000256" key="1">
    <source>
        <dbReference type="ARBA" id="ARBA00004370"/>
    </source>
</evidence>
<dbReference type="InterPro" id="IPR023298">
    <property type="entry name" value="ATPase_P-typ_TM_dom_sf"/>
</dbReference>
<dbReference type="VEuPathDB" id="ToxoDB:cyc_05868"/>
<sequence>MSDEPLKAPHRAHGAQEGPSGPPKSSGPPTQHGDASAGGGGQGKGDSAPRRSTKRVKGHSSKYKVRKHGAPAMASAGPWEGHEGDAGHAAEAGTDETAARRHHGRRRPRSQYAVPEPEDAGRKHASKTIIGKLGMTAAGAAGRTALMEQKRKLYKDTTQQPLWGIRKLTINPIDKDDLRRFPGNCVHTTKYTFFSFLPKALWKQFHRLPNWWLVLVLILEYIPLPRFHPLTPWSILLPLVFTLGLCLAKEMLLDLQRRATDRWRNFRVCTIIDGRRPQLRMVHWGALRVGNIVRLTDEEEVPADIVVLATSNPEGIAYVETSKLDGETTLKFKQGAKETRTETYPLAIAGIRGRVVCEKPTSAMDHFSGSLKLDAHPRATSLDLSNFIHRGAHLKNTEWLYGVVVYTGHDTRTLRSAKHPSLKFAHIESEVNSYTIVSFFIVALLILISVMSKSSVQDRERVNNVRTEFPSSISFMLGTTEALQNPWLSIIRYMTLFLAVIPISLPFVLDCAYCVQAWLIQGDSGMTVGAPQQPLGSTYAVGFGLPPLNQRAQEQSHRTGLSGADPAQNNITTSAESLDAAASLDRRTSKATTSREGTSAGTLRNSSNDAARTELDPFIESHSSQTMQSFAQAKGDSTWPSVHTPNIIPDLGQVDFVFIDKTGTLTGNDMTFSMCSVVGRCVNSPFSKVPEPLFRCFRMSCSGGGNSVVCTGADYEAACQQSCAVFAVVCWFCSIYGMTNYGGSIWQQDECRTRSGLVDTAGVEQTRAKRADSTTSSVRRHHSARGLWTSSHVHHGRLHKGSAQDSTSVETSNAAFHQTGTHSRPMRRQVSKRQPSAASSDSQEGTSLSTPLASDSGSPFIFRWESGRLDCIRTLDDNSPRGRWRRGVDRRPGPCRIESCGYATLSDSSSPVPVDEGLRAVAPKPVRKNIAFAVDEIIESGNEEPGREGSRTDSEGSYGQSLPESSVSATRGALTAIGEGIGDDSSEATSKKDDKQRLAFLCDNLTLPSHFRASPPDGQIRRNCDFYDTQIFEDLANGDERSHRVSEFLKCMALCNTVVPHYKGGVGGVETFLPSTLVQSWVTSAGTHTGASVLARSIGTTAVVGQRPNTRASAIALREAGGKISEEKGQASVGGLWPLSSEQAVEPQPLFARGDSASSGQQREATAKLAKKRKSLGRGVSFKDTHEEYSFPKDGDETVIEDGAQSFSTAGISSKPSGEFSSIGRSVLPKLSRVFTSDHAVSGYTRYLLHGDTTARGQAWDAARLLRSIKYQASSPDEECLVSAASHMGYSLASRSPAAVVLQVCMCTRNL</sequence>
<keyword evidence="3 6" id="KW-1133">Transmembrane helix</keyword>